<dbReference type="EC" id="2.5.1.7" evidence="12"/>
<keyword evidence="8 12" id="KW-0131">Cell cycle</keyword>
<dbReference type="PANTHER" id="PTHR43783:SF1">
    <property type="entry name" value="UDP-N-ACETYLGLUCOSAMINE 1-CARBOXYVINYLTRANSFERASE"/>
    <property type="match status" value="1"/>
</dbReference>
<dbReference type="RefSeq" id="WP_279364442.1">
    <property type="nucleotide sequence ID" value="NZ_JAMWGC010000001.1"/>
</dbReference>
<keyword evidence="5 12" id="KW-0808">Transferase</keyword>
<dbReference type="Proteomes" id="UP001153203">
    <property type="component" value="Unassembled WGS sequence"/>
</dbReference>
<comment type="caution">
    <text evidence="12">Lacks conserved residue(s) required for the propagation of feature annotation.</text>
</comment>
<keyword evidence="9 12" id="KW-0961">Cell wall biogenesis/degradation</keyword>
<evidence type="ECO:0000256" key="6">
    <source>
        <dbReference type="ARBA" id="ARBA00022960"/>
    </source>
</evidence>
<evidence type="ECO:0000256" key="4">
    <source>
        <dbReference type="ARBA" id="ARBA00022618"/>
    </source>
</evidence>
<comment type="function">
    <text evidence="12">Cell wall formation. Adds enolpyruvyl to UDP-N-acetylglucosamine.</text>
</comment>
<gene>
    <name evidence="12 14" type="primary">murA</name>
    <name evidence="14" type="ORF">NF708_01855</name>
</gene>
<evidence type="ECO:0000256" key="9">
    <source>
        <dbReference type="ARBA" id="ARBA00023316"/>
    </source>
</evidence>
<keyword evidence="6 12" id="KW-0133">Cell shape</keyword>
<keyword evidence="3 12" id="KW-0963">Cytoplasm</keyword>
<organism evidence="14 15">
    <name type="scientific">Lactococcus formosensis</name>
    <dbReference type="NCBI Taxonomy" id="1281486"/>
    <lineage>
        <taxon>Bacteria</taxon>
        <taxon>Bacillati</taxon>
        <taxon>Bacillota</taxon>
        <taxon>Bacilli</taxon>
        <taxon>Lactobacillales</taxon>
        <taxon>Streptococcaceae</taxon>
        <taxon>Lactococcus</taxon>
    </lineage>
</organism>
<feature type="binding site" evidence="12">
    <location>
        <begin position="23"/>
        <end position="24"/>
    </location>
    <ligand>
        <name>phosphoenolpyruvate</name>
        <dbReference type="ChEBI" id="CHEBI:58702"/>
    </ligand>
</feature>
<dbReference type="InterPro" id="IPR013792">
    <property type="entry name" value="RNA3'P_cycl/enolpyr_Trfase_a/b"/>
</dbReference>
<dbReference type="GO" id="GO:0005737">
    <property type="term" value="C:cytoplasm"/>
    <property type="evidence" value="ECO:0007669"/>
    <property type="project" value="UniProtKB-SubCell"/>
</dbReference>
<evidence type="ECO:0000256" key="8">
    <source>
        <dbReference type="ARBA" id="ARBA00023306"/>
    </source>
</evidence>
<feature type="binding site" evidence="12">
    <location>
        <position position="96"/>
    </location>
    <ligand>
        <name>UDP-N-acetyl-alpha-D-glucosamine</name>
        <dbReference type="ChEBI" id="CHEBI:57705"/>
    </ligand>
</feature>
<comment type="catalytic activity">
    <reaction evidence="11 12">
        <text>phosphoenolpyruvate + UDP-N-acetyl-alpha-D-glucosamine = UDP-N-acetyl-3-O-(1-carboxyvinyl)-alpha-D-glucosamine + phosphate</text>
        <dbReference type="Rhea" id="RHEA:18681"/>
        <dbReference type="ChEBI" id="CHEBI:43474"/>
        <dbReference type="ChEBI" id="CHEBI:57705"/>
        <dbReference type="ChEBI" id="CHEBI:58702"/>
        <dbReference type="ChEBI" id="CHEBI:68483"/>
        <dbReference type="EC" id="2.5.1.7"/>
    </reaction>
</comment>
<dbReference type="GO" id="GO:0009252">
    <property type="term" value="P:peptidoglycan biosynthetic process"/>
    <property type="evidence" value="ECO:0007669"/>
    <property type="project" value="UniProtKB-UniRule"/>
</dbReference>
<evidence type="ECO:0000256" key="1">
    <source>
        <dbReference type="ARBA" id="ARBA00004496"/>
    </source>
</evidence>
<accession>A0A9X4PIE1</accession>
<evidence type="ECO:0000313" key="15">
    <source>
        <dbReference type="Proteomes" id="UP001153203"/>
    </source>
</evidence>
<protein>
    <recommendedName>
        <fullName evidence="12">UDP-N-acetylglucosamine 1-carboxyvinyltransferase</fullName>
        <ecNumber evidence="12">2.5.1.7</ecNumber>
    </recommendedName>
    <alternativeName>
        <fullName evidence="12">Enoylpyruvate transferase</fullName>
    </alternativeName>
    <alternativeName>
        <fullName evidence="12">UDP-N-acetylglucosamine enolpyruvyl transferase</fullName>
        <shortName evidence="12">EPT</shortName>
    </alternativeName>
</protein>
<comment type="caution">
    <text evidence="14">The sequence shown here is derived from an EMBL/GenBank/DDBJ whole genome shotgun (WGS) entry which is preliminary data.</text>
</comment>
<dbReference type="GO" id="GO:0051301">
    <property type="term" value="P:cell division"/>
    <property type="evidence" value="ECO:0007669"/>
    <property type="project" value="UniProtKB-KW"/>
</dbReference>
<comment type="similarity">
    <text evidence="10 12">Belongs to the EPSP synthase family. MurA subfamily.</text>
</comment>
<feature type="active site" description="Proton donor" evidence="12">
    <location>
        <position position="120"/>
    </location>
</feature>
<evidence type="ECO:0000256" key="11">
    <source>
        <dbReference type="ARBA" id="ARBA00047527"/>
    </source>
</evidence>
<keyword evidence="12" id="KW-0670">Pyruvate</keyword>
<feature type="binding site" evidence="12">
    <location>
        <position position="330"/>
    </location>
    <ligand>
        <name>UDP-N-acetyl-alpha-D-glucosamine</name>
        <dbReference type="ChEBI" id="CHEBI:57705"/>
    </ligand>
</feature>
<name>A0A9X4PIE1_9LACT</name>
<reference evidence="14" key="1">
    <citation type="submission" date="2022-06" db="EMBL/GenBank/DDBJ databases">
        <title>Lactococcus from bovine mastitis in China.</title>
        <authorList>
            <person name="Lin Y."/>
            <person name="Han B."/>
        </authorList>
    </citation>
    <scope>NUCLEOTIDE SEQUENCE</scope>
    <source>
        <strain evidence="14">Hebei-B-39</strain>
    </source>
</reference>
<dbReference type="InterPro" id="IPR001986">
    <property type="entry name" value="Enolpyruvate_Tfrase_dom"/>
</dbReference>
<dbReference type="InterPro" id="IPR005750">
    <property type="entry name" value="UDP_GlcNAc_COvinyl_MurA"/>
</dbReference>
<keyword evidence="4 12" id="KW-0132">Cell division</keyword>
<feature type="binding site" evidence="12">
    <location>
        <position position="308"/>
    </location>
    <ligand>
        <name>UDP-N-acetyl-alpha-D-glucosamine</name>
        <dbReference type="ChEBI" id="CHEBI:57705"/>
    </ligand>
</feature>
<comment type="pathway">
    <text evidence="2 12">Cell wall biogenesis; peptidoglycan biosynthesis.</text>
</comment>
<evidence type="ECO:0000256" key="3">
    <source>
        <dbReference type="ARBA" id="ARBA00022490"/>
    </source>
</evidence>
<feature type="binding site" evidence="12">
    <location>
        <begin position="125"/>
        <end position="129"/>
    </location>
    <ligand>
        <name>UDP-N-acetyl-alpha-D-glucosamine</name>
        <dbReference type="ChEBI" id="CHEBI:57705"/>
    </ligand>
</feature>
<dbReference type="AlphaFoldDB" id="A0A9X4PIE1"/>
<dbReference type="GO" id="GO:0019277">
    <property type="term" value="P:UDP-N-acetylgalactosamine biosynthetic process"/>
    <property type="evidence" value="ECO:0007669"/>
    <property type="project" value="InterPro"/>
</dbReference>
<dbReference type="NCBIfam" id="TIGR01072">
    <property type="entry name" value="murA"/>
    <property type="match status" value="1"/>
</dbReference>
<feature type="modified residue" description="2-(S-cysteinyl)pyruvic acid O-phosphothioketal" evidence="12">
    <location>
        <position position="120"/>
    </location>
</feature>
<dbReference type="CDD" id="cd01555">
    <property type="entry name" value="UdpNAET"/>
    <property type="match status" value="1"/>
</dbReference>
<dbReference type="InterPro" id="IPR050068">
    <property type="entry name" value="MurA_subfamily"/>
</dbReference>
<dbReference type="GO" id="GO:0071555">
    <property type="term" value="P:cell wall organization"/>
    <property type="evidence" value="ECO:0007669"/>
    <property type="project" value="UniProtKB-KW"/>
</dbReference>
<evidence type="ECO:0000256" key="12">
    <source>
        <dbReference type="HAMAP-Rule" id="MF_00111"/>
    </source>
</evidence>
<dbReference type="FunFam" id="3.65.10.10:FF:000001">
    <property type="entry name" value="UDP-N-acetylglucosamine 1-carboxyvinyltransferase"/>
    <property type="match status" value="1"/>
</dbReference>
<evidence type="ECO:0000256" key="7">
    <source>
        <dbReference type="ARBA" id="ARBA00022984"/>
    </source>
</evidence>
<comment type="subcellular location">
    <subcellularLocation>
        <location evidence="1 12">Cytoplasm</location>
    </subcellularLocation>
</comment>
<proteinExistence type="inferred from homology"/>
<dbReference type="Gene3D" id="3.65.10.10">
    <property type="entry name" value="Enolpyruvate transferase domain"/>
    <property type="match status" value="2"/>
</dbReference>
<evidence type="ECO:0000256" key="10">
    <source>
        <dbReference type="ARBA" id="ARBA00038367"/>
    </source>
</evidence>
<sequence>MDKIIVKGGNTRLKGTVEIEGAKNAVLPLLAATLLPSEGEIILRNVPILSDVYMMNNLVDHLGVDLEFSEESKTVHAQAASKVKTKAPYEFVSKMRASIVVMGPILARNGHARVSMPGGCSIGSRPIDLHLRGFELMGAEITQEAGYIEAKAEKLRGAHIYLDFPSVGATQNLMMAATLAEGTTTLENAAREPEIVDLANWLNKMGANVKGAGTDTIIIKGVEKMHGANHAVVQDRIEAGTFMVAAAMTHGDVLIKDAVREHNRPLISKLIEMGVEFVQEEEGLRALGPEVLKATNVKTLPHPGFPTDMQSQMTAAQAIAKGESTMIETVFENRFQHLEEMRRMGLTVDITRNTAIIQGTRKLQGAQVKSTDLRASAALILLGMVAQGQTTVRKLSHLDRGYYRFHEKLKSLGADIERVPELEEIDD</sequence>
<dbReference type="Pfam" id="PF00275">
    <property type="entry name" value="EPSP_synthase"/>
    <property type="match status" value="1"/>
</dbReference>
<evidence type="ECO:0000313" key="14">
    <source>
        <dbReference type="EMBL" id="MDG6192749.1"/>
    </source>
</evidence>
<dbReference type="InterPro" id="IPR036968">
    <property type="entry name" value="Enolpyruvate_Tfrase_sf"/>
</dbReference>
<evidence type="ECO:0000256" key="5">
    <source>
        <dbReference type="ARBA" id="ARBA00022679"/>
    </source>
</evidence>
<dbReference type="GO" id="GO:0008360">
    <property type="term" value="P:regulation of cell shape"/>
    <property type="evidence" value="ECO:0007669"/>
    <property type="project" value="UniProtKB-KW"/>
</dbReference>
<dbReference type="EMBL" id="JAMWGI010000001">
    <property type="protein sequence ID" value="MDG6192749.1"/>
    <property type="molecule type" value="Genomic_DNA"/>
</dbReference>
<keyword evidence="7 12" id="KW-0573">Peptidoglycan synthesis</keyword>
<dbReference type="SUPFAM" id="SSF55205">
    <property type="entry name" value="EPT/RTPC-like"/>
    <property type="match status" value="1"/>
</dbReference>
<evidence type="ECO:0000259" key="13">
    <source>
        <dbReference type="Pfam" id="PF00275"/>
    </source>
</evidence>
<dbReference type="PANTHER" id="PTHR43783">
    <property type="entry name" value="UDP-N-ACETYLGLUCOSAMINE 1-CARBOXYVINYLTRANSFERASE"/>
    <property type="match status" value="1"/>
</dbReference>
<evidence type="ECO:0000256" key="2">
    <source>
        <dbReference type="ARBA" id="ARBA00004752"/>
    </source>
</evidence>
<feature type="domain" description="Enolpyruvate transferase" evidence="13">
    <location>
        <begin position="10"/>
        <end position="409"/>
    </location>
</feature>
<dbReference type="HAMAP" id="MF_00111">
    <property type="entry name" value="MurA"/>
    <property type="match status" value="1"/>
</dbReference>
<dbReference type="NCBIfam" id="NF006873">
    <property type="entry name" value="PRK09369.1"/>
    <property type="match status" value="1"/>
</dbReference>
<dbReference type="GO" id="GO:0008760">
    <property type="term" value="F:UDP-N-acetylglucosamine 1-carboxyvinyltransferase activity"/>
    <property type="evidence" value="ECO:0007669"/>
    <property type="project" value="UniProtKB-UniRule"/>
</dbReference>